<gene>
    <name evidence="3" type="ORF">SAMN05444266_107270</name>
</gene>
<evidence type="ECO:0000259" key="2">
    <source>
        <dbReference type="Pfam" id="PF01841"/>
    </source>
</evidence>
<accession>A0A1M7HK93</accession>
<dbReference type="Gene3D" id="3.10.620.30">
    <property type="match status" value="1"/>
</dbReference>
<dbReference type="SUPFAM" id="SSF54001">
    <property type="entry name" value="Cysteine proteinases"/>
    <property type="match status" value="1"/>
</dbReference>
<organism evidence="3 4">
    <name type="scientific">Chitinophaga jiangningensis</name>
    <dbReference type="NCBI Taxonomy" id="1419482"/>
    <lineage>
        <taxon>Bacteria</taxon>
        <taxon>Pseudomonadati</taxon>
        <taxon>Bacteroidota</taxon>
        <taxon>Chitinophagia</taxon>
        <taxon>Chitinophagales</taxon>
        <taxon>Chitinophagaceae</taxon>
        <taxon>Chitinophaga</taxon>
    </lineage>
</organism>
<dbReference type="InterPro" id="IPR038765">
    <property type="entry name" value="Papain-like_cys_pep_sf"/>
</dbReference>
<dbReference type="Gene3D" id="2.60.120.1130">
    <property type="match status" value="1"/>
</dbReference>
<reference evidence="3 4" key="1">
    <citation type="submission" date="2016-11" db="EMBL/GenBank/DDBJ databases">
        <authorList>
            <person name="Jaros S."/>
            <person name="Januszkiewicz K."/>
            <person name="Wedrychowicz H."/>
        </authorList>
    </citation>
    <scope>NUCLEOTIDE SEQUENCE [LARGE SCALE GENOMIC DNA]</scope>
    <source>
        <strain evidence="3 4">DSM 27406</strain>
    </source>
</reference>
<feature type="domain" description="Transglutaminase-like" evidence="2">
    <location>
        <begin position="267"/>
        <end position="344"/>
    </location>
</feature>
<feature type="chain" id="PRO_5013246508" evidence="1">
    <location>
        <begin position="24"/>
        <end position="627"/>
    </location>
</feature>
<evidence type="ECO:0000313" key="3">
    <source>
        <dbReference type="EMBL" id="SHM28753.1"/>
    </source>
</evidence>
<dbReference type="STRING" id="1419482.SAMN05444266_107270"/>
<dbReference type="OrthoDB" id="8595007at2"/>
<name>A0A1M7HK93_9BACT</name>
<protein>
    <submittedName>
        <fullName evidence="3">Transglutaminase-like superfamily protein</fullName>
    </submittedName>
</protein>
<feature type="signal peptide" evidence="1">
    <location>
        <begin position="1"/>
        <end position="23"/>
    </location>
</feature>
<dbReference type="RefSeq" id="WP_083550315.1">
    <property type="nucleotide sequence ID" value="NZ_FRBL01000007.1"/>
</dbReference>
<dbReference type="Gene3D" id="2.60.40.3140">
    <property type="match status" value="1"/>
</dbReference>
<dbReference type="InterPro" id="IPR002931">
    <property type="entry name" value="Transglutaminase-like"/>
</dbReference>
<sequence>MAKICQYLCLCYSILLSNLTSYAQNNTDKNVVIRSQEERYEFVAANDAANPVNIQQSLKAAYVCEQYRTTIPFAEFYDDKSKIEDVRVYVDNDRRKEVKPIFANYSIDNIFYSDAKICGLQLDLIKKGVETRVELEKSFLDPRYLTSIYFSEPYPVHSKVIAVVVPRWMKIEIKEMNFGGHNISLDKTYDNKKDADIYTYTATNLAARENDAQAPGPSYVYPHLLMLPKSATTSKGTQTYFNKTEDLYAWYHSLVQQIGDDEAIIKQKALEITKGISSDTAKIVAVYQWVQDNIRYIAFEDGIAGFKPEAAQSVLQHKYGDCKGMANLTRGLLKALGFDARLCWIGTDHIAYDYSTPSMAVDNHMICALNYKGKRYFIDATETYIGFNQYAQRIQNRQVMIENDKSYILDRIPDCKYTQNTEVEKRTLRVDGNALVGTVQHLWEGESKEYLLNRVNGTRKEKINDAMLRFLNDDNDKYGITNLKTSDVNNWNQQLSINYDLRYQDAVAGFGDDMFIEMDFRKELSDFTIDTTKRRADYLFSFKHHVRHETDLDIPAGYKAELPANLNVDRDGYAFHLTYKQTGSKVIYQKEIIIRNNWLAKSAFKQWNEDVQLLNKAYLEQVTLNKK</sequence>
<evidence type="ECO:0000256" key="1">
    <source>
        <dbReference type="SAM" id="SignalP"/>
    </source>
</evidence>
<dbReference type="AlphaFoldDB" id="A0A1M7HK93"/>
<dbReference type="Pfam" id="PF01841">
    <property type="entry name" value="Transglut_core"/>
    <property type="match status" value="1"/>
</dbReference>
<keyword evidence="4" id="KW-1185">Reference proteome</keyword>
<dbReference type="Proteomes" id="UP000184420">
    <property type="component" value="Unassembled WGS sequence"/>
</dbReference>
<proteinExistence type="predicted"/>
<evidence type="ECO:0000313" key="4">
    <source>
        <dbReference type="Proteomes" id="UP000184420"/>
    </source>
</evidence>
<keyword evidence="1" id="KW-0732">Signal</keyword>
<dbReference type="EMBL" id="FRBL01000007">
    <property type="protein sequence ID" value="SHM28753.1"/>
    <property type="molecule type" value="Genomic_DNA"/>
</dbReference>